<sequence length="406" mass="47134">MGSVSSKMSDKPAIYICEDNSKFFLNSIIITDIDDKAPIYINADAYPSALVNTSCGNKRLIEFVFDPEASNHESSPFLLKLTLNHEINIKFNITFKLHTFQDKSSFLGLIFIYGINTFELDNILALESEKPTNARDILPDNLLEKEFEWLWKWKPHSAKDENFNGWRNTCYFVQCEKDNKFSVLSKFSFWVQDNEKCFQKNTDFFSDKKILSSPHIDISSQSISNDKNEPSSPEKANISFNSLLDNMNSVVNFNNFDDVFKNEPNDGPLFRATITALEKKASVFGYRIKKVIKRAVELYDCQVAKNEANRRFMNALRKASESNPIALKPVLALYMEVSNQQLQSFEYNNALQLQSLIIRPLRRIYEVDIKAAEGKKKDFDEYSRNYYHFVSRYILKFHIIYKNVKI</sequence>
<proteinExistence type="predicted"/>
<dbReference type="EMBL" id="JABTEG010000003">
    <property type="protein sequence ID" value="KAG4305669.1"/>
    <property type="molecule type" value="Genomic_DNA"/>
</dbReference>
<name>A0ACB7CFK5_9ASCO</name>
<reference evidence="1 2" key="1">
    <citation type="journal article" date="2021" name="Commun. Biol.">
        <title>Genomic insights into the host specific adaptation of the Pneumocystis genus.</title>
        <authorList>
            <person name="Cisse O.H."/>
            <person name="Ma L."/>
            <person name="Dekker J.P."/>
            <person name="Khil P.P."/>
            <person name="Youn J.-H."/>
            <person name="Brenchley J.M."/>
            <person name="Blair R."/>
            <person name="Pahar B."/>
            <person name="Chabe M."/>
            <person name="Van Rompay K.K.A."/>
            <person name="Keesler R."/>
            <person name="Sukura A."/>
            <person name="Hirsch V."/>
            <person name="Kutty G."/>
            <person name="Liu Y."/>
            <person name="Peng L."/>
            <person name="Chen J."/>
            <person name="Song J."/>
            <person name="Weissenbacher-Lang C."/>
            <person name="Xu J."/>
            <person name="Upham N.S."/>
            <person name="Stajich J.E."/>
            <person name="Cuomo C.A."/>
            <person name="Cushion M.T."/>
            <person name="Kovacs J.A."/>
        </authorList>
    </citation>
    <scope>NUCLEOTIDE SEQUENCE [LARGE SCALE GENOMIC DNA]</scope>
    <source>
        <strain evidence="1 2">RABM</strain>
    </source>
</reference>
<evidence type="ECO:0000313" key="2">
    <source>
        <dbReference type="Proteomes" id="UP000768646"/>
    </source>
</evidence>
<accession>A0ACB7CFK5</accession>
<protein>
    <submittedName>
        <fullName evidence="1">Uncharacterized protein</fullName>
    </submittedName>
</protein>
<organism evidence="1 2">
    <name type="scientific">Pneumocystis oryctolagi</name>
    <dbReference type="NCBI Taxonomy" id="42067"/>
    <lineage>
        <taxon>Eukaryota</taxon>
        <taxon>Fungi</taxon>
        <taxon>Dikarya</taxon>
        <taxon>Ascomycota</taxon>
        <taxon>Taphrinomycotina</taxon>
        <taxon>Pneumocystomycetes</taxon>
        <taxon>Pneumocystaceae</taxon>
        <taxon>Pneumocystis</taxon>
    </lineage>
</organism>
<comment type="caution">
    <text evidence="1">The sequence shown here is derived from an EMBL/GenBank/DDBJ whole genome shotgun (WGS) entry which is preliminary data.</text>
</comment>
<keyword evidence="2" id="KW-1185">Reference proteome</keyword>
<evidence type="ECO:0000313" key="1">
    <source>
        <dbReference type="EMBL" id="KAG4305669.1"/>
    </source>
</evidence>
<dbReference type="Proteomes" id="UP000768646">
    <property type="component" value="Unassembled WGS sequence"/>
</dbReference>
<gene>
    <name evidence="1" type="ORF">PORY_001225</name>
</gene>